<keyword evidence="2" id="KW-1185">Reference proteome</keyword>
<dbReference type="EMBL" id="LHUR01000013">
    <property type="protein sequence ID" value="KOA20570.1"/>
    <property type="molecule type" value="Genomic_DNA"/>
</dbReference>
<sequence length="60" mass="7191">MENKQLQEISDNNLKMKIARDKYFSANRIDYEPVQVTEEDIKKFNEAGNNIELQRAHFFK</sequence>
<evidence type="ECO:0000313" key="1">
    <source>
        <dbReference type="EMBL" id="KOA20570.1"/>
    </source>
</evidence>
<organism evidence="1 2">
    <name type="scientific">Clostridium homopropionicum DSM 5847</name>
    <dbReference type="NCBI Taxonomy" id="1121318"/>
    <lineage>
        <taxon>Bacteria</taxon>
        <taxon>Bacillati</taxon>
        <taxon>Bacillota</taxon>
        <taxon>Clostridia</taxon>
        <taxon>Eubacteriales</taxon>
        <taxon>Clostridiaceae</taxon>
        <taxon>Clostridium</taxon>
    </lineage>
</organism>
<reference evidence="2" key="1">
    <citation type="submission" date="2015-08" db="EMBL/GenBank/DDBJ databases">
        <title>Genome sequence of the strict anaerobe Clostridium homopropionicum LuHBu1 (DSM 5847T).</title>
        <authorList>
            <person name="Poehlein A."/>
            <person name="Beck M."/>
            <person name="Schiel-Bengelsdorf B."/>
            <person name="Bengelsdorf F.R."/>
            <person name="Daniel R."/>
            <person name="Duerre P."/>
        </authorList>
    </citation>
    <scope>NUCLEOTIDE SEQUENCE [LARGE SCALE GENOMIC DNA]</scope>
    <source>
        <strain evidence="2">DSM 5847</strain>
    </source>
</reference>
<evidence type="ECO:0000313" key="2">
    <source>
        <dbReference type="Proteomes" id="UP000037043"/>
    </source>
</evidence>
<protein>
    <submittedName>
        <fullName evidence="1">Uncharacterized protein</fullName>
    </submittedName>
</protein>
<dbReference type="AlphaFoldDB" id="A0A0L6ZC74"/>
<dbReference type="PATRIC" id="fig|1121318.3.peg.1167"/>
<proteinExistence type="predicted"/>
<dbReference type="Proteomes" id="UP000037043">
    <property type="component" value="Unassembled WGS sequence"/>
</dbReference>
<gene>
    <name evidence="1" type="ORF">CLHOM_11580</name>
</gene>
<dbReference type="RefSeq" id="WP_052220736.1">
    <property type="nucleotide sequence ID" value="NZ_LHUR01000013.1"/>
</dbReference>
<name>A0A0L6ZC74_9CLOT</name>
<accession>A0A0L6ZC74</accession>
<comment type="caution">
    <text evidence="1">The sequence shown here is derived from an EMBL/GenBank/DDBJ whole genome shotgun (WGS) entry which is preliminary data.</text>
</comment>
<dbReference type="STRING" id="36844.SAMN04488501_108163"/>